<dbReference type="PROSITE" id="PS50181">
    <property type="entry name" value="FBOX"/>
    <property type="match status" value="1"/>
</dbReference>
<reference evidence="3 4" key="1">
    <citation type="journal article" date="2014" name="PLoS Genet.">
        <title>Analysis of the Phlebiopsis gigantea genome, transcriptome and secretome provides insight into its pioneer colonization strategies of wood.</title>
        <authorList>
            <person name="Hori C."/>
            <person name="Ishida T."/>
            <person name="Igarashi K."/>
            <person name="Samejima M."/>
            <person name="Suzuki H."/>
            <person name="Master E."/>
            <person name="Ferreira P."/>
            <person name="Ruiz-Duenas F.J."/>
            <person name="Held B."/>
            <person name="Canessa P."/>
            <person name="Larrondo L.F."/>
            <person name="Schmoll M."/>
            <person name="Druzhinina I.S."/>
            <person name="Kubicek C.P."/>
            <person name="Gaskell J.A."/>
            <person name="Kersten P."/>
            <person name="St John F."/>
            <person name="Glasner J."/>
            <person name="Sabat G."/>
            <person name="Splinter BonDurant S."/>
            <person name="Syed K."/>
            <person name="Yadav J."/>
            <person name="Mgbeahuruike A.C."/>
            <person name="Kovalchuk A."/>
            <person name="Asiegbu F.O."/>
            <person name="Lackner G."/>
            <person name="Hoffmeister D."/>
            <person name="Rencoret J."/>
            <person name="Gutierrez A."/>
            <person name="Sun H."/>
            <person name="Lindquist E."/>
            <person name="Barry K."/>
            <person name="Riley R."/>
            <person name="Grigoriev I.V."/>
            <person name="Henrissat B."/>
            <person name="Kues U."/>
            <person name="Berka R.M."/>
            <person name="Martinez A.T."/>
            <person name="Covert S.F."/>
            <person name="Blanchette R.A."/>
            <person name="Cullen D."/>
        </authorList>
    </citation>
    <scope>NUCLEOTIDE SEQUENCE [LARGE SCALE GENOMIC DNA]</scope>
    <source>
        <strain evidence="3 4">11061_1 CR5-6</strain>
    </source>
</reference>
<dbReference type="InterPro" id="IPR001810">
    <property type="entry name" value="F-box_dom"/>
</dbReference>
<dbReference type="CDD" id="cd09917">
    <property type="entry name" value="F-box_SF"/>
    <property type="match status" value="1"/>
</dbReference>
<accession>A0A0C3S708</accession>
<feature type="non-terminal residue" evidence="3">
    <location>
        <position position="582"/>
    </location>
</feature>
<proteinExistence type="predicted"/>
<dbReference type="EMBL" id="KN840441">
    <property type="protein sequence ID" value="KIP12151.1"/>
    <property type="molecule type" value="Genomic_DNA"/>
</dbReference>
<evidence type="ECO:0000256" key="1">
    <source>
        <dbReference type="SAM" id="MobiDB-lite"/>
    </source>
</evidence>
<dbReference type="InterPro" id="IPR036047">
    <property type="entry name" value="F-box-like_dom_sf"/>
</dbReference>
<feature type="region of interest" description="Disordered" evidence="1">
    <location>
        <begin position="1"/>
        <end position="25"/>
    </location>
</feature>
<dbReference type="AlphaFoldDB" id="A0A0C3S708"/>
<name>A0A0C3S708_PHLG1</name>
<gene>
    <name evidence="3" type="ORF">PHLGIDRAFT_124324</name>
</gene>
<dbReference type="OrthoDB" id="3220023at2759"/>
<feature type="domain" description="F-box" evidence="2">
    <location>
        <begin position="32"/>
        <end position="81"/>
    </location>
</feature>
<evidence type="ECO:0000259" key="2">
    <source>
        <dbReference type="PROSITE" id="PS50181"/>
    </source>
</evidence>
<protein>
    <recommendedName>
        <fullName evidence="2">F-box domain-containing protein</fullName>
    </recommendedName>
</protein>
<keyword evidence="4" id="KW-1185">Reference proteome</keyword>
<evidence type="ECO:0000313" key="4">
    <source>
        <dbReference type="Proteomes" id="UP000053257"/>
    </source>
</evidence>
<evidence type="ECO:0000313" key="3">
    <source>
        <dbReference type="EMBL" id="KIP12151.1"/>
    </source>
</evidence>
<dbReference type="HOGENOM" id="CLU_011993_0_0_1"/>
<dbReference type="Proteomes" id="UP000053257">
    <property type="component" value="Unassembled WGS sequence"/>
</dbReference>
<organism evidence="3 4">
    <name type="scientific">Phlebiopsis gigantea (strain 11061_1 CR5-6)</name>
    <name type="common">White-rot fungus</name>
    <name type="synonym">Peniophora gigantea</name>
    <dbReference type="NCBI Taxonomy" id="745531"/>
    <lineage>
        <taxon>Eukaryota</taxon>
        <taxon>Fungi</taxon>
        <taxon>Dikarya</taxon>
        <taxon>Basidiomycota</taxon>
        <taxon>Agaricomycotina</taxon>
        <taxon>Agaricomycetes</taxon>
        <taxon>Polyporales</taxon>
        <taxon>Phanerochaetaceae</taxon>
        <taxon>Phlebiopsis</taxon>
    </lineage>
</organism>
<sequence length="582" mass="65765">MNATHDADATHQTASTKRAKSTRSESEKSVGRCLVGSLPVELLHIILSSTTPRDILALARTNKYFCATLVNPAHAGIWKKARSQFPLTIPEPTPNFTEPAYAAFLFDHGVCEECGKKVKLMYASFAIRLRLCDKDPCRDRWKASKGTSLVGAGEMFYQDRYNSILEWAPSLEYNNFGLPPSNGVGSMIHPPSLEITVRKVDLAEYTNEYNKAALDEDDMKEYAKQKTALVLRNKSWMKLCKALVVWRNMCTTHAQKIVAANFALAKVVAIQEGWVLWDMLQSRTFGSLYRSRNISWLKVDHDDLVSIRPELEAELLQIKETLKRRTDEKEYSKRRKDVESFYHSVKGEDDAGVLPPLSEFRKLPMVQRMQYKIGHEPSKGVAKELKSSQLVRELVKEDLGRWRDEAKVSLGAILGFKGWKSASTNKLHPVDRLTARFRCKKCDSKPGPRQRDVPSFDFAGACGHVCTGNNGRLAKDGWTADRFVPDSKAIDVVAQVLRECGSNSDDGKSIETVKKLGSRIICTSCPARLRMDFRTLLHHCHRHEGPAIEVLPEDEVDATVPVEYGLRAKLLQKEAEMERRRR</sequence>
<dbReference type="SUPFAM" id="SSF81383">
    <property type="entry name" value="F-box domain"/>
    <property type="match status" value="1"/>
</dbReference>